<gene>
    <name evidence="9" type="ORF">ATC1_12404</name>
</gene>
<dbReference type="Proteomes" id="UP000053370">
    <property type="component" value="Unassembled WGS sequence"/>
</dbReference>
<comment type="similarity">
    <text evidence="7">Belongs to the binding-protein-dependent transport system permease family.</text>
</comment>
<dbReference type="AlphaFoldDB" id="A0A0K8PB27"/>
<feature type="transmembrane region" description="Helical" evidence="7">
    <location>
        <begin position="201"/>
        <end position="220"/>
    </location>
</feature>
<sequence>MFEFTVKRLLYSIPALLLVLIIIFGLVRFIPGDPAVALLGAGATNSQIEFLREQLDLNEPVSKQFLSYVSGLFQGDLGDSLRTKKPVMQELLSRLPATIELSIFAALLAIIIGIPIGIISSLFPNSLFDQITRIFSLIGVSTPAFWLALILQIIFSLNLGWFPISGRVDVYSGASSTGGFLILGNLFAGNFSVAWNAFQHVILPASVLAAFYGATIARFLRSNMLEVINSDYIRTANGKGLHKLSIIFRHEIRNAILPVITVMGLKFAELLSGSILTETVFSWPGIGRFMFEAISVRDYPVVQGATLFFAVVYMVSSFLVDLLYGTLDPRIRVK</sequence>
<keyword evidence="6 7" id="KW-0472">Membrane</keyword>
<keyword evidence="3" id="KW-1003">Cell membrane</keyword>
<dbReference type="InterPro" id="IPR000515">
    <property type="entry name" value="MetI-like"/>
</dbReference>
<dbReference type="SUPFAM" id="SSF161098">
    <property type="entry name" value="MetI-like"/>
    <property type="match status" value="1"/>
</dbReference>
<dbReference type="Gene3D" id="1.10.3720.10">
    <property type="entry name" value="MetI-like"/>
    <property type="match status" value="1"/>
</dbReference>
<dbReference type="PATRIC" id="fig|1678840.3.peg.982"/>
<evidence type="ECO:0000256" key="2">
    <source>
        <dbReference type="ARBA" id="ARBA00022448"/>
    </source>
</evidence>
<keyword evidence="10" id="KW-1185">Reference proteome</keyword>
<evidence type="ECO:0000259" key="8">
    <source>
        <dbReference type="PROSITE" id="PS50928"/>
    </source>
</evidence>
<evidence type="ECO:0000256" key="6">
    <source>
        <dbReference type="ARBA" id="ARBA00023136"/>
    </source>
</evidence>
<keyword evidence="2 7" id="KW-0813">Transport</keyword>
<comment type="subcellular location">
    <subcellularLocation>
        <location evidence="1 7">Cell membrane</location>
        <topology evidence="1 7">Multi-pass membrane protein</topology>
    </subcellularLocation>
</comment>
<dbReference type="InterPro" id="IPR035906">
    <property type="entry name" value="MetI-like_sf"/>
</dbReference>
<evidence type="ECO:0000313" key="10">
    <source>
        <dbReference type="Proteomes" id="UP000053370"/>
    </source>
</evidence>
<protein>
    <submittedName>
        <fullName evidence="9">ABC-type dipeptide/oligopeptide/nickel transport system, permease component</fullName>
    </submittedName>
</protein>
<dbReference type="PANTHER" id="PTHR43163">
    <property type="entry name" value="DIPEPTIDE TRANSPORT SYSTEM PERMEASE PROTEIN DPPB-RELATED"/>
    <property type="match status" value="1"/>
</dbReference>
<dbReference type="STRING" id="1678840.ATC1_12404"/>
<feature type="transmembrane region" description="Helical" evidence="7">
    <location>
        <begin position="101"/>
        <end position="123"/>
    </location>
</feature>
<keyword evidence="5 7" id="KW-1133">Transmembrane helix</keyword>
<dbReference type="Pfam" id="PF00528">
    <property type="entry name" value="BPD_transp_1"/>
    <property type="match status" value="1"/>
</dbReference>
<keyword evidence="4 7" id="KW-0812">Transmembrane</keyword>
<dbReference type="CDD" id="cd06261">
    <property type="entry name" value="TM_PBP2"/>
    <property type="match status" value="1"/>
</dbReference>
<evidence type="ECO:0000256" key="3">
    <source>
        <dbReference type="ARBA" id="ARBA00022475"/>
    </source>
</evidence>
<accession>A0A0K8PB27</accession>
<feature type="domain" description="ABC transmembrane type-1" evidence="8">
    <location>
        <begin position="95"/>
        <end position="324"/>
    </location>
</feature>
<dbReference type="GO" id="GO:0005886">
    <property type="term" value="C:plasma membrane"/>
    <property type="evidence" value="ECO:0007669"/>
    <property type="project" value="UniProtKB-SubCell"/>
</dbReference>
<evidence type="ECO:0000313" key="9">
    <source>
        <dbReference type="EMBL" id="GAP39867.1"/>
    </source>
</evidence>
<organism evidence="9">
    <name type="scientific">Flexilinea flocculi</name>
    <dbReference type="NCBI Taxonomy" id="1678840"/>
    <lineage>
        <taxon>Bacteria</taxon>
        <taxon>Bacillati</taxon>
        <taxon>Chloroflexota</taxon>
        <taxon>Anaerolineae</taxon>
        <taxon>Anaerolineales</taxon>
        <taxon>Anaerolineaceae</taxon>
        <taxon>Flexilinea</taxon>
    </lineage>
</organism>
<dbReference type="EMBL" id="DF968180">
    <property type="protein sequence ID" value="GAP39867.1"/>
    <property type="molecule type" value="Genomic_DNA"/>
</dbReference>
<dbReference type="RefSeq" id="WP_062278659.1">
    <property type="nucleotide sequence ID" value="NZ_DF968180.1"/>
</dbReference>
<dbReference type="InterPro" id="IPR045621">
    <property type="entry name" value="BPD_transp_1_N"/>
</dbReference>
<name>A0A0K8PB27_9CHLR</name>
<reference evidence="9" key="1">
    <citation type="journal article" date="2015" name="Genome Announc.">
        <title>Draft Genome Sequence of Anaerolineae Strain TC1, a Novel Isolate from a Methanogenic Wastewater Treatment System.</title>
        <authorList>
            <person name="Matsuura N."/>
            <person name="Tourlousse D.M."/>
            <person name="Sun L."/>
            <person name="Toyonaga M."/>
            <person name="Kuroda K."/>
            <person name="Ohashi A."/>
            <person name="Cruz R."/>
            <person name="Yamaguchi T."/>
            <person name="Sekiguchi Y."/>
        </authorList>
    </citation>
    <scope>NUCLEOTIDE SEQUENCE [LARGE SCALE GENOMIC DNA]</scope>
    <source>
        <strain evidence="9">TC1</strain>
    </source>
</reference>
<evidence type="ECO:0000256" key="7">
    <source>
        <dbReference type="RuleBase" id="RU363032"/>
    </source>
</evidence>
<feature type="transmembrane region" description="Helical" evidence="7">
    <location>
        <begin position="9"/>
        <end position="30"/>
    </location>
</feature>
<dbReference type="Pfam" id="PF19300">
    <property type="entry name" value="BPD_transp_1_N"/>
    <property type="match status" value="1"/>
</dbReference>
<dbReference type="PROSITE" id="PS50928">
    <property type="entry name" value="ABC_TM1"/>
    <property type="match status" value="1"/>
</dbReference>
<feature type="transmembrane region" description="Helical" evidence="7">
    <location>
        <begin position="170"/>
        <end position="189"/>
    </location>
</feature>
<feature type="transmembrane region" description="Helical" evidence="7">
    <location>
        <begin position="305"/>
        <end position="324"/>
    </location>
</feature>
<evidence type="ECO:0000256" key="1">
    <source>
        <dbReference type="ARBA" id="ARBA00004651"/>
    </source>
</evidence>
<proteinExistence type="inferred from homology"/>
<dbReference type="OrthoDB" id="9772184at2"/>
<feature type="transmembrane region" description="Helical" evidence="7">
    <location>
        <begin position="144"/>
        <end position="164"/>
    </location>
</feature>
<dbReference type="GO" id="GO:0055085">
    <property type="term" value="P:transmembrane transport"/>
    <property type="evidence" value="ECO:0007669"/>
    <property type="project" value="InterPro"/>
</dbReference>
<evidence type="ECO:0000256" key="5">
    <source>
        <dbReference type="ARBA" id="ARBA00022989"/>
    </source>
</evidence>
<dbReference type="PANTHER" id="PTHR43163:SF6">
    <property type="entry name" value="DIPEPTIDE TRANSPORT SYSTEM PERMEASE PROTEIN DPPB-RELATED"/>
    <property type="match status" value="1"/>
</dbReference>
<evidence type="ECO:0000256" key="4">
    <source>
        <dbReference type="ARBA" id="ARBA00022692"/>
    </source>
</evidence>